<reference evidence="1 2" key="1">
    <citation type="journal article" date="2022" name="Hortic Res">
        <title>A haplotype resolved chromosomal level avocado genome allows analysis of novel avocado genes.</title>
        <authorList>
            <person name="Nath O."/>
            <person name="Fletcher S.J."/>
            <person name="Hayward A."/>
            <person name="Shaw L.M."/>
            <person name="Masouleh A.K."/>
            <person name="Furtado A."/>
            <person name="Henry R.J."/>
            <person name="Mitter N."/>
        </authorList>
    </citation>
    <scope>NUCLEOTIDE SEQUENCE [LARGE SCALE GENOMIC DNA]</scope>
    <source>
        <strain evidence="2">cv. Hass</strain>
    </source>
</reference>
<keyword evidence="2" id="KW-1185">Reference proteome</keyword>
<gene>
    <name evidence="1" type="ORF">MRB53_029554</name>
</gene>
<protein>
    <submittedName>
        <fullName evidence="1">Uncharacterized protein</fullName>
    </submittedName>
</protein>
<organism evidence="1 2">
    <name type="scientific">Persea americana</name>
    <name type="common">Avocado</name>
    <dbReference type="NCBI Taxonomy" id="3435"/>
    <lineage>
        <taxon>Eukaryota</taxon>
        <taxon>Viridiplantae</taxon>
        <taxon>Streptophyta</taxon>
        <taxon>Embryophyta</taxon>
        <taxon>Tracheophyta</taxon>
        <taxon>Spermatophyta</taxon>
        <taxon>Magnoliopsida</taxon>
        <taxon>Magnoliidae</taxon>
        <taxon>Laurales</taxon>
        <taxon>Lauraceae</taxon>
        <taxon>Persea</taxon>
    </lineage>
</organism>
<evidence type="ECO:0000313" key="1">
    <source>
        <dbReference type="EMBL" id="KAJ8621025.1"/>
    </source>
</evidence>
<evidence type="ECO:0000313" key="2">
    <source>
        <dbReference type="Proteomes" id="UP001234297"/>
    </source>
</evidence>
<accession>A0ACC2KJ59</accession>
<sequence length="183" mass="20142">MDSNAPDGGEDLPPPPPVIPPNVTPLKAEPVPPVKKVSKSNRVPMARPGTGRKGQMVPWLTNHFKVGFSKTDGFSLIIALISKKITGRCRSCAAFAASPEERRGPKPLVLTPEKRKAENLFAPTAETEVQQTPNGEQHTPDFCAHRRSLRRRRWVSPEERGSLPLCVAGVEEEEDRKRETGPL</sequence>
<comment type="caution">
    <text evidence="1">The sequence shown here is derived from an EMBL/GenBank/DDBJ whole genome shotgun (WGS) entry which is preliminary data.</text>
</comment>
<name>A0ACC2KJ59_PERAE</name>
<dbReference type="EMBL" id="CM056817">
    <property type="protein sequence ID" value="KAJ8621025.1"/>
    <property type="molecule type" value="Genomic_DNA"/>
</dbReference>
<dbReference type="Proteomes" id="UP001234297">
    <property type="component" value="Chromosome 9"/>
</dbReference>
<proteinExistence type="predicted"/>